<sequence>MNYNDQKAIAKAQAAASEMRRELEERGLEQVICHHVSPTNIRFTAYNPKKKRTIESHGVVREDTE</sequence>
<protein>
    <submittedName>
        <fullName evidence="1">Uncharacterized protein</fullName>
    </submittedName>
</protein>
<accession>A0A1B2IDR6</accession>
<dbReference type="KEGG" id="vg:29061874"/>
<gene>
    <name evidence="1" type="ORF">KWAN_30</name>
</gene>
<dbReference type="Proteomes" id="UP000202923">
    <property type="component" value="Genome"/>
</dbReference>
<proteinExistence type="predicted"/>
<name>A0A1B2IDR6_9CAUD</name>
<organism evidence="1 2">
    <name type="scientific">Erwinia phage vB_EamM_Kwan</name>
    <dbReference type="NCBI Taxonomy" id="1883374"/>
    <lineage>
        <taxon>Viruses</taxon>
        <taxon>Duplodnaviria</taxon>
        <taxon>Heunggongvirae</taxon>
        <taxon>Uroviricota</taxon>
        <taxon>Caudoviricetes</taxon>
        <taxon>Chimalliviridae</taxon>
        <taxon>Wellingtonvirus</taxon>
        <taxon>Wellingtonvirus wellington</taxon>
    </lineage>
</organism>
<evidence type="ECO:0000313" key="1">
    <source>
        <dbReference type="EMBL" id="ANZ49382.1"/>
    </source>
</evidence>
<evidence type="ECO:0000313" key="2">
    <source>
        <dbReference type="Proteomes" id="UP000202923"/>
    </source>
</evidence>
<reference evidence="1 2" key="1">
    <citation type="submission" date="2016-06" db="EMBL/GenBank/DDBJ databases">
        <authorList>
            <person name="Kjaerup R.B."/>
            <person name="Dalgaard T.S."/>
            <person name="Juul-Madsen H.R."/>
        </authorList>
    </citation>
    <scope>NUCLEOTIDE SEQUENCE [LARGE SCALE GENOMIC DNA]</scope>
</reference>
<dbReference type="RefSeq" id="YP_009278635.1">
    <property type="nucleotide sequence ID" value="NC_031010.1"/>
</dbReference>
<dbReference type="EMBL" id="KX397369">
    <property type="protein sequence ID" value="ANZ49382.1"/>
    <property type="molecule type" value="Genomic_DNA"/>
</dbReference>
<dbReference type="GeneID" id="29061874"/>